<organism evidence="2">
    <name type="scientific">Graphocephala atropunctata</name>
    <dbReference type="NCBI Taxonomy" id="36148"/>
    <lineage>
        <taxon>Eukaryota</taxon>
        <taxon>Metazoa</taxon>
        <taxon>Ecdysozoa</taxon>
        <taxon>Arthropoda</taxon>
        <taxon>Hexapoda</taxon>
        <taxon>Insecta</taxon>
        <taxon>Pterygota</taxon>
        <taxon>Neoptera</taxon>
        <taxon>Paraneoptera</taxon>
        <taxon>Hemiptera</taxon>
        <taxon>Auchenorrhyncha</taxon>
        <taxon>Membracoidea</taxon>
        <taxon>Cicadellidae</taxon>
        <taxon>Cicadellinae</taxon>
        <taxon>Cicadellini</taxon>
        <taxon>Graphocephala</taxon>
    </lineage>
</organism>
<protein>
    <submittedName>
        <fullName evidence="2">Uncharacterized protein</fullName>
    </submittedName>
</protein>
<evidence type="ECO:0000313" key="2">
    <source>
        <dbReference type="EMBL" id="JAT09289.1"/>
    </source>
</evidence>
<dbReference type="EMBL" id="GEBQ01019894">
    <property type="protein sequence ID" value="JAT20083.1"/>
    <property type="molecule type" value="Transcribed_RNA"/>
</dbReference>
<keyword evidence="1" id="KW-0472">Membrane</keyword>
<feature type="transmembrane region" description="Helical" evidence="1">
    <location>
        <begin position="13"/>
        <end position="31"/>
    </location>
</feature>
<keyword evidence="1" id="KW-1133">Transmembrane helix</keyword>
<proteinExistence type="predicted"/>
<gene>
    <name evidence="2" type="ORF">g.48578</name>
    <name evidence="3" type="ORF">g.48593</name>
</gene>
<sequence length="134" mass="15175">SSLGPLGVALSHGYTYLPAFGVLEVMVFAVVMSRQPQRPETALSPWLTSAALSVDVTLAAQLISAHWPSLLLWSCIGLGFWVYNKRRQWFHLQTHLRSHADRTKLRVGPHHRNTLAFLPSYRELTHINTVHIVR</sequence>
<dbReference type="EMBL" id="GEBQ01030688">
    <property type="protein sequence ID" value="JAT09289.1"/>
    <property type="molecule type" value="Transcribed_RNA"/>
</dbReference>
<dbReference type="AlphaFoldDB" id="A0A1B6KCV6"/>
<keyword evidence="1" id="KW-0812">Transmembrane</keyword>
<name>A0A1B6KCV6_9HEMI</name>
<feature type="non-terminal residue" evidence="2">
    <location>
        <position position="1"/>
    </location>
</feature>
<evidence type="ECO:0000256" key="1">
    <source>
        <dbReference type="SAM" id="Phobius"/>
    </source>
</evidence>
<accession>A0A1B6KCV6</accession>
<evidence type="ECO:0000313" key="3">
    <source>
        <dbReference type="EMBL" id="JAT20083.1"/>
    </source>
</evidence>
<reference evidence="2" key="1">
    <citation type="submission" date="2015-11" db="EMBL/GenBank/DDBJ databases">
        <title>De novo transcriptome assembly of four potential Pierce s Disease insect vectors from Arizona vineyards.</title>
        <authorList>
            <person name="Tassone E.E."/>
        </authorList>
    </citation>
    <scope>NUCLEOTIDE SEQUENCE</scope>
</reference>